<dbReference type="Pfam" id="PF02915">
    <property type="entry name" value="Rubrerythrin"/>
    <property type="match status" value="1"/>
</dbReference>
<evidence type="ECO:0000313" key="3">
    <source>
        <dbReference type="Proteomes" id="UP000075737"/>
    </source>
</evidence>
<dbReference type="Gene3D" id="1.20.1260.10">
    <property type="match status" value="1"/>
</dbReference>
<evidence type="ECO:0000313" key="2">
    <source>
        <dbReference type="EMBL" id="KYO65847.1"/>
    </source>
</evidence>
<dbReference type="CDD" id="cd01045">
    <property type="entry name" value="Ferritin_like_AB"/>
    <property type="match status" value="1"/>
</dbReference>
<keyword evidence="3" id="KW-1185">Reference proteome</keyword>
<proteinExistence type="predicted"/>
<sequence length="167" mass="20443">MNEIYKKAIEFERKGFEFYKEIAEKMNQPLAKRLFESLAEQEKEHIHFIEDIYEKGNFEIGIAELKQINKMEEDIKKVFFEIDKEKRKAPLDHIEGYKLAMELEKKGYEMYKDFAKNSIGKEKEFFETLMEQEKQHFESLNNVYRYLSESEIWYSEEESKVWNWMNM</sequence>
<dbReference type="GO" id="GO:0046872">
    <property type="term" value="F:metal ion binding"/>
    <property type="evidence" value="ECO:0007669"/>
    <property type="project" value="InterPro"/>
</dbReference>
<comment type="caution">
    <text evidence="2">The sequence shown here is derived from an EMBL/GenBank/DDBJ whole genome shotgun (WGS) entry which is preliminary data.</text>
</comment>
<organism evidence="2 3">
    <name type="scientific">Thermovenabulum gondwanense</name>
    <dbReference type="NCBI Taxonomy" id="520767"/>
    <lineage>
        <taxon>Bacteria</taxon>
        <taxon>Bacillati</taxon>
        <taxon>Bacillota</taxon>
        <taxon>Clostridia</taxon>
        <taxon>Thermosediminibacterales</taxon>
        <taxon>Thermosediminibacteraceae</taxon>
        <taxon>Thermovenabulum</taxon>
    </lineage>
</organism>
<dbReference type="RefSeq" id="WP_068748603.1">
    <property type="nucleotide sequence ID" value="NZ_LOHZ01000032.1"/>
</dbReference>
<feature type="domain" description="Rubrerythrin diiron-binding" evidence="1">
    <location>
        <begin position="3"/>
        <end position="143"/>
    </location>
</feature>
<evidence type="ECO:0000259" key="1">
    <source>
        <dbReference type="Pfam" id="PF02915"/>
    </source>
</evidence>
<dbReference type="GO" id="GO:0016491">
    <property type="term" value="F:oxidoreductase activity"/>
    <property type="evidence" value="ECO:0007669"/>
    <property type="project" value="InterPro"/>
</dbReference>
<dbReference type="InterPro" id="IPR009078">
    <property type="entry name" value="Ferritin-like_SF"/>
</dbReference>
<dbReference type="Proteomes" id="UP000075737">
    <property type="component" value="Unassembled WGS sequence"/>
</dbReference>
<dbReference type="PANTHER" id="PTHR33531:SF7">
    <property type="entry name" value="HYPOTHETICAL MEMBRANE PROTEIN, CONSERVED"/>
    <property type="match status" value="1"/>
</dbReference>
<dbReference type="EMBL" id="LOHZ01000032">
    <property type="protein sequence ID" value="KYO65847.1"/>
    <property type="molecule type" value="Genomic_DNA"/>
</dbReference>
<protein>
    <recommendedName>
        <fullName evidence="1">Rubrerythrin diiron-binding domain-containing protein</fullName>
    </recommendedName>
</protein>
<dbReference type="InterPro" id="IPR003251">
    <property type="entry name" value="Rr_diiron-bd_dom"/>
</dbReference>
<accession>A0A162MH60</accession>
<dbReference type="SUPFAM" id="SSF47240">
    <property type="entry name" value="Ferritin-like"/>
    <property type="match status" value="1"/>
</dbReference>
<gene>
    <name evidence="2" type="ORF">ATZ99_14850</name>
</gene>
<name>A0A162MH60_9FIRM</name>
<dbReference type="STRING" id="520767.ATZ99_14850"/>
<dbReference type="OrthoDB" id="1729872at2"/>
<dbReference type="InterPro" id="IPR012347">
    <property type="entry name" value="Ferritin-like"/>
</dbReference>
<dbReference type="AlphaFoldDB" id="A0A162MH60"/>
<dbReference type="PANTHER" id="PTHR33531">
    <property type="entry name" value="RUBRERYTHRIN SUBFAMILY"/>
    <property type="match status" value="1"/>
</dbReference>
<reference evidence="2 3" key="1">
    <citation type="submission" date="2015-12" db="EMBL/GenBank/DDBJ databases">
        <title>Draft genome of Thermovenabulum gondwanense isolated from a red thermophilic microbial mat colonisisng an outflow channel of a bore well.</title>
        <authorList>
            <person name="Patel B.K."/>
        </authorList>
    </citation>
    <scope>NUCLEOTIDE SEQUENCE [LARGE SCALE GENOMIC DNA]</scope>
    <source>
        <strain evidence="2 3">R270</strain>
    </source>
</reference>